<dbReference type="Proteomes" id="UP000591131">
    <property type="component" value="Unassembled WGS sequence"/>
</dbReference>
<keyword evidence="3" id="KW-1185">Reference proteome</keyword>
<dbReference type="AlphaFoldDB" id="A0A7J6M034"/>
<reference evidence="2 3" key="1">
    <citation type="submission" date="2020-04" db="EMBL/GenBank/DDBJ databases">
        <title>Perkinsus chesapeaki whole genome sequence.</title>
        <authorList>
            <person name="Bogema D.R."/>
        </authorList>
    </citation>
    <scope>NUCLEOTIDE SEQUENCE [LARGE SCALE GENOMIC DNA]</scope>
    <source>
        <strain evidence="2">ATCC PRA-425</strain>
    </source>
</reference>
<protein>
    <submittedName>
        <fullName evidence="2">Uncharacterized protein</fullName>
    </submittedName>
</protein>
<feature type="region of interest" description="Disordered" evidence="1">
    <location>
        <begin position="140"/>
        <end position="176"/>
    </location>
</feature>
<accession>A0A7J6M034</accession>
<organism evidence="2 3">
    <name type="scientific">Perkinsus chesapeaki</name>
    <name type="common">Clam parasite</name>
    <name type="synonym">Perkinsus andrewsi</name>
    <dbReference type="NCBI Taxonomy" id="330153"/>
    <lineage>
        <taxon>Eukaryota</taxon>
        <taxon>Sar</taxon>
        <taxon>Alveolata</taxon>
        <taxon>Perkinsozoa</taxon>
        <taxon>Perkinsea</taxon>
        <taxon>Perkinsida</taxon>
        <taxon>Perkinsidae</taxon>
        <taxon>Perkinsus</taxon>
    </lineage>
</organism>
<dbReference type="EMBL" id="JAAPAO010000277">
    <property type="protein sequence ID" value="KAF4664887.1"/>
    <property type="molecule type" value="Genomic_DNA"/>
</dbReference>
<name>A0A7J6M034_PERCH</name>
<sequence length="176" mass="18682">MMKIEPFLDGLTTLCRLEEASRSSVSCCSVNIASIAHATSVIPSDIWSTLTEAGLLPSQNKLRPKASAGDRLPALTPAKLEKRVNCDIPTIEALRAVARGNGMPLEPSDVHWSPVKVFREGEGDECPVITTRRRTAAMKARRSSVNGGGVSPASSSPAGGALHGTWIESDLSPTDY</sequence>
<proteinExistence type="predicted"/>
<comment type="caution">
    <text evidence="2">The sequence shown here is derived from an EMBL/GenBank/DDBJ whole genome shotgun (WGS) entry which is preliminary data.</text>
</comment>
<evidence type="ECO:0000313" key="3">
    <source>
        <dbReference type="Proteomes" id="UP000591131"/>
    </source>
</evidence>
<gene>
    <name evidence="2" type="ORF">FOL47_004901</name>
</gene>
<evidence type="ECO:0000313" key="2">
    <source>
        <dbReference type="EMBL" id="KAF4664887.1"/>
    </source>
</evidence>
<evidence type="ECO:0000256" key="1">
    <source>
        <dbReference type="SAM" id="MobiDB-lite"/>
    </source>
</evidence>
<feature type="compositionally biased region" description="Low complexity" evidence="1">
    <location>
        <begin position="151"/>
        <end position="160"/>
    </location>
</feature>